<dbReference type="Proteomes" id="UP000600946">
    <property type="component" value="Unassembled WGS sequence"/>
</dbReference>
<reference evidence="2" key="1">
    <citation type="journal article" date="2019" name="Int. J. Syst. Evol. Microbiol.">
        <title>The Global Catalogue of Microorganisms (GCM) 10K type strain sequencing project: providing services to taxonomists for standard genome sequencing and annotation.</title>
        <authorList>
            <consortium name="The Broad Institute Genomics Platform"/>
            <consortium name="The Broad Institute Genome Sequencing Center for Infectious Disease"/>
            <person name="Wu L."/>
            <person name="Ma J."/>
        </authorList>
    </citation>
    <scope>NUCLEOTIDE SEQUENCE [LARGE SCALE GENOMIC DNA]</scope>
    <source>
        <strain evidence="2">JCM 4594</strain>
    </source>
</reference>
<name>A0ABQ2ZKV4_9ACTN</name>
<dbReference type="GeneID" id="96288560"/>
<sequence length="82" mass="8678">MLEPHPKTLRTLLARYAEARIAHSCHGDPGAARDLEDVAYTLCVLTATASVEDAIVVADTLLTTARDSRSVGAEQAETDLAA</sequence>
<comment type="caution">
    <text evidence="1">The sequence shown here is derived from an EMBL/GenBank/DDBJ whole genome shotgun (WGS) entry which is preliminary data.</text>
</comment>
<evidence type="ECO:0008006" key="3">
    <source>
        <dbReference type="Google" id="ProtNLM"/>
    </source>
</evidence>
<dbReference type="RefSeq" id="WP_190026035.1">
    <property type="nucleotide sequence ID" value="NZ_BMUU01000001.1"/>
</dbReference>
<organism evidence="1 2">
    <name type="scientific">Streptomyces xanthochromogenes</name>
    <dbReference type="NCBI Taxonomy" id="67384"/>
    <lineage>
        <taxon>Bacteria</taxon>
        <taxon>Bacillati</taxon>
        <taxon>Actinomycetota</taxon>
        <taxon>Actinomycetes</taxon>
        <taxon>Kitasatosporales</taxon>
        <taxon>Streptomycetaceae</taxon>
        <taxon>Streptomyces</taxon>
    </lineage>
</organism>
<dbReference type="InterPro" id="IPR033457">
    <property type="entry name" value="DUF5133"/>
</dbReference>
<evidence type="ECO:0000313" key="2">
    <source>
        <dbReference type="Proteomes" id="UP000600946"/>
    </source>
</evidence>
<dbReference type="EMBL" id="BMUU01000001">
    <property type="protein sequence ID" value="GGY16310.1"/>
    <property type="molecule type" value="Genomic_DNA"/>
</dbReference>
<dbReference type="Pfam" id="PF17196">
    <property type="entry name" value="DUF5133"/>
    <property type="match status" value="1"/>
</dbReference>
<evidence type="ECO:0000313" key="1">
    <source>
        <dbReference type="EMBL" id="GGY16310.1"/>
    </source>
</evidence>
<keyword evidence="2" id="KW-1185">Reference proteome</keyword>
<accession>A0ABQ2ZKV4</accession>
<proteinExistence type="predicted"/>
<gene>
    <name evidence="1" type="ORF">GCM10010326_05350</name>
</gene>
<protein>
    <recommendedName>
        <fullName evidence="3">DUF5133 domain-containing protein</fullName>
    </recommendedName>
</protein>